<feature type="chain" id="PRO_5042019780" evidence="1">
    <location>
        <begin position="18"/>
        <end position="64"/>
    </location>
</feature>
<feature type="signal peptide" evidence="1">
    <location>
        <begin position="1"/>
        <end position="17"/>
    </location>
</feature>
<dbReference type="AlphaFoldDB" id="A0AAE0KMT5"/>
<evidence type="ECO:0000313" key="2">
    <source>
        <dbReference type="EMBL" id="KAK3254746.1"/>
    </source>
</evidence>
<evidence type="ECO:0000313" key="3">
    <source>
        <dbReference type="Proteomes" id="UP001190700"/>
    </source>
</evidence>
<accession>A0AAE0KMT5</accession>
<name>A0AAE0KMT5_9CHLO</name>
<comment type="caution">
    <text evidence="2">The sequence shown here is derived from an EMBL/GenBank/DDBJ whole genome shotgun (WGS) entry which is preliminary data.</text>
</comment>
<organism evidence="2 3">
    <name type="scientific">Cymbomonas tetramitiformis</name>
    <dbReference type="NCBI Taxonomy" id="36881"/>
    <lineage>
        <taxon>Eukaryota</taxon>
        <taxon>Viridiplantae</taxon>
        <taxon>Chlorophyta</taxon>
        <taxon>Pyramimonadophyceae</taxon>
        <taxon>Pyramimonadales</taxon>
        <taxon>Pyramimonadaceae</taxon>
        <taxon>Cymbomonas</taxon>
    </lineage>
</organism>
<keyword evidence="3" id="KW-1185">Reference proteome</keyword>
<protein>
    <submittedName>
        <fullName evidence="2">Uncharacterized protein</fullName>
    </submittedName>
</protein>
<dbReference type="EMBL" id="LGRX02023232">
    <property type="protein sequence ID" value="KAK3254746.1"/>
    <property type="molecule type" value="Genomic_DNA"/>
</dbReference>
<sequence length="64" mass="6869">MLLKLELVAIATTAAAAFDRIVAVERPDKQGREEILRVHINNRGLPLAAEVSLEGIAKGTIGFT</sequence>
<feature type="non-terminal residue" evidence="2">
    <location>
        <position position="64"/>
    </location>
</feature>
<proteinExistence type="predicted"/>
<reference evidence="2 3" key="1">
    <citation type="journal article" date="2015" name="Genome Biol. Evol.">
        <title>Comparative Genomics of a Bacterivorous Green Alga Reveals Evolutionary Causalities and Consequences of Phago-Mixotrophic Mode of Nutrition.</title>
        <authorList>
            <person name="Burns J.A."/>
            <person name="Paasch A."/>
            <person name="Narechania A."/>
            <person name="Kim E."/>
        </authorList>
    </citation>
    <scope>NUCLEOTIDE SEQUENCE [LARGE SCALE GENOMIC DNA]</scope>
    <source>
        <strain evidence="2 3">PLY_AMNH</strain>
    </source>
</reference>
<evidence type="ECO:0000256" key="1">
    <source>
        <dbReference type="SAM" id="SignalP"/>
    </source>
</evidence>
<dbReference type="Proteomes" id="UP001190700">
    <property type="component" value="Unassembled WGS sequence"/>
</dbReference>
<keyword evidence="1" id="KW-0732">Signal</keyword>
<dbReference type="Gene3D" id="1.10.8.60">
    <property type="match status" value="1"/>
</dbReference>
<gene>
    <name evidence="2" type="ORF">CYMTET_36048</name>
</gene>